<dbReference type="Gene3D" id="1.25.40.390">
    <property type="match status" value="1"/>
</dbReference>
<comment type="subcellular location">
    <subcellularLocation>
        <location evidence="1">Cell outer membrane</location>
    </subcellularLocation>
</comment>
<dbReference type="InterPro" id="IPR012944">
    <property type="entry name" value="SusD_RagB_dom"/>
</dbReference>
<name>A0ABQ1XN72_9SPHI</name>
<comment type="similarity">
    <text evidence="2">Belongs to the SusD family.</text>
</comment>
<evidence type="ECO:0000256" key="1">
    <source>
        <dbReference type="ARBA" id="ARBA00004442"/>
    </source>
</evidence>
<organism evidence="8 9">
    <name type="scientific">Pedobacter zeae</name>
    <dbReference type="NCBI Taxonomy" id="1737356"/>
    <lineage>
        <taxon>Bacteria</taxon>
        <taxon>Pseudomonadati</taxon>
        <taxon>Bacteroidota</taxon>
        <taxon>Sphingobacteriia</taxon>
        <taxon>Sphingobacteriales</taxon>
        <taxon>Sphingobacteriaceae</taxon>
        <taxon>Pedobacter</taxon>
    </lineage>
</organism>
<evidence type="ECO:0000313" key="9">
    <source>
        <dbReference type="Proteomes" id="UP000642938"/>
    </source>
</evidence>
<evidence type="ECO:0000256" key="2">
    <source>
        <dbReference type="ARBA" id="ARBA00006275"/>
    </source>
</evidence>
<dbReference type="SUPFAM" id="SSF48452">
    <property type="entry name" value="TPR-like"/>
    <property type="match status" value="1"/>
</dbReference>
<keyword evidence="9" id="KW-1185">Reference proteome</keyword>
<evidence type="ECO:0000259" key="7">
    <source>
        <dbReference type="Pfam" id="PF14322"/>
    </source>
</evidence>
<evidence type="ECO:0000259" key="6">
    <source>
        <dbReference type="Pfam" id="PF07980"/>
    </source>
</evidence>
<gene>
    <name evidence="8" type="ORF">GCM10007422_10930</name>
</gene>
<dbReference type="CDD" id="cd08977">
    <property type="entry name" value="SusD"/>
    <property type="match status" value="1"/>
</dbReference>
<dbReference type="InterPro" id="IPR011990">
    <property type="entry name" value="TPR-like_helical_dom_sf"/>
</dbReference>
<sequence>MNMKIKNIQFYLILLLVLTGTSCKKFLEVESIERFSGNRYWKTGADVEAFTIDIYARLWDKLSNSCFWPAAGEFRLGEIRSNTAVAGVTSFQSNDQNRRVVYDYLAKNDMKAVVYGIAPNSPWLTNGASPRTFNTVLAFNFVVNTNWTDFYRVIQEANIMYEEVNKGIPGLSDSDKQRYLAEAVFIRCLTYFIMVRIYGDVAYYTDANHSTPLGREKFVSVLNKCIAELEPLKNNLPWKYEDPALNGVRANRGGAISLLMNMYMWNAGFDEANKNGYYEKTAALGNELIQSNQHTLIPIEETSRIFLGGTNESLIELKESSAFASGSNLFYKSAFPGEPVVLTKHEENGTTTHLHYKKAYIDFLFGSVSDYRADMIQNRDQENGRFALSKFEGPVSVLGFPDWGLVLFRYADAVLLQAEALANLGRDGEATSIVNMVRMRANAAALSGLVGQELKDEIFKERGRELLGEGYRFFDLVRTKRILDPKWSSNPLSVDQFNRGAWTWPIDPAARDRNPFMTLNDYWF</sequence>
<comment type="caution">
    <text evidence="8">The sequence shown here is derived from an EMBL/GenBank/DDBJ whole genome shotgun (WGS) entry which is preliminary data.</text>
</comment>
<dbReference type="Pfam" id="PF07980">
    <property type="entry name" value="SusD_RagB"/>
    <property type="match status" value="1"/>
</dbReference>
<evidence type="ECO:0000256" key="5">
    <source>
        <dbReference type="ARBA" id="ARBA00023237"/>
    </source>
</evidence>
<reference evidence="9" key="1">
    <citation type="journal article" date="2019" name="Int. J. Syst. Evol. Microbiol.">
        <title>The Global Catalogue of Microorganisms (GCM) 10K type strain sequencing project: providing services to taxonomists for standard genome sequencing and annotation.</title>
        <authorList>
            <consortium name="The Broad Institute Genomics Platform"/>
            <consortium name="The Broad Institute Genome Sequencing Center for Infectious Disease"/>
            <person name="Wu L."/>
            <person name="Ma J."/>
        </authorList>
    </citation>
    <scope>NUCLEOTIDE SEQUENCE [LARGE SCALE GENOMIC DNA]</scope>
    <source>
        <strain evidence="9">CGMCC 1.15287</strain>
    </source>
</reference>
<dbReference type="PROSITE" id="PS51257">
    <property type="entry name" value="PROKAR_LIPOPROTEIN"/>
    <property type="match status" value="1"/>
</dbReference>
<evidence type="ECO:0000256" key="3">
    <source>
        <dbReference type="ARBA" id="ARBA00022729"/>
    </source>
</evidence>
<protein>
    <submittedName>
        <fullName evidence="8">Membrane protein</fullName>
    </submittedName>
</protein>
<keyword evidence="4" id="KW-0472">Membrane</keyword>
<evidence type="ECO:0000256" key="4">
    <source>
        <dbReference type="ARBA" id="ARBA00023136"/>
    </source>
</evidence>
<proteinExistence type="inferred from homology"/>
<feature type="domain" description="SusD-like N-terminal" evidence="7">
    <location>
        <begin position="142"/>
        <end position="263"/>
    </location>
</feature>
<dbReference type="Pfam" id="PF14322">
    <property type="entry name" value="SusD-like_3"/>
    <property type="match status" value="1"/>
</dbReference>
<keyword evidence="5" id="KW-0998">Cell outer membrane</keyword>
<dbReference type="InterPro" id="IPR033985">
    <property type="entry name" value="SusD-like_N"/>
</dbReference>
<accession>A0ABQ1XN72</accession>
<feature type="domain" description="RagB/SusD" evidence="6">
    <location>
        <begin position="406"/>
        <end position="523"/>
    </location>
</feature>
<dbReference type="Proteomes" id="UP000642938">
    <property type="component" value="Unassembled WGS sequence"/>
</dbReference>
<keyword evidence="3" id="KW-0732">Signal</keyword>
<dbReference type="EMBL" id="BMHZ01000001">
    <property type="protein sequence ID" value="GGG98570.1"/>
    <property type="molecule type" value="Genomic_DNA"/>
</dbReference>
<evidence type="ECO:0000313" key="8">
    <source>
        <dbReference type="EMBL" id="GGG98570.1"/>
    </source>
</evidence>